<organism evidence="2 3">
    <name type="scientific">Listeria grayi</name>
    <name type="common">Listeria murrayi</name>
    <dbReference type="NCBI Taxonomy" id="1641"/>
    <lineage>
        <taxon>Bacteria</taxon>
        <taxon>Bacillati</taxon>
        <taxon>Bacillota</taxon>
        <taxon>Bacilli</taxon>
        <taxon>Bacillales</taxon>
        <taxon>Listeriaceae</taxon>
        <taxon>Listeria</taxon>
    </lineage>
</organism>
<sequence length="58" mass="6209">MNKPLKSCSITKGGQSGSAILNGQNEVIGVHTTAAGSYNFGTKLNDTFYAFVKEHMDE</sequence>
<gene>
    <name evidence="2" type="ORF">NCTC10815_01458</name>
</gene>
<evidence type="ECO:0000256" key="1">
    <source>
        <dbReference type="ARBA" id="ARBA00022825"/>
    </source>
</evidence>
<evidence type="ECO:0000313" key="3">
    <source>
        <dbReference type="Proteomes" id="UP000254879"/>
    </source>
</evidence>
<evidence type="ECO:0000313" key="2">
    <source>
        <dbReference type="EMBL" id="STY44138.1"/>
    </source>
</evidence>
<accession>A0A378MCS5</accession>
<dbReference type="AlphaFoldDB" id="A0A378MCS5"/>
<dbReference type="GO" id="GO:0008236">
    <property type="term" value="F:serine-type peptidase activity"/>
    <property type="evidence" value="ECO:0007669"/>
    <property type="project" value="UniProtKB-KW"/>
</dbReference>
<reference evidence="2 3" key="1">
    <citation type="submission" date="2018-06" db="EMBL/GenBank/DDBJ databases">
        <authorList>
            <consortium name="Pathogen Informatics"/>
            <person name="Doyle S."/>
        </authorList>
    </citation>
    <scope>NUCLEOTIDE SEQUENCE [LARGE SCALE GENOMIC DNA]</scope>
    <source>
        <strain evidence="3">NCTC 10815</strain>
    </source>
</reference>
<keyword evidence="1" id="KW-0378">Hydrolase</keyword>
<dbReference type="EMBL" id="UGPG01000001">
    <property type="protein sequence ID" value="STY44138.1"/>
    <property type="molecule type" value="Genomic_DNA"/>
</dbReference>
<proteinExistence type="predicted"/>
<dbReference type="SUPFAM" id="SSF50494">
    <property type="entry name" value="Trypsin-like serine proteases"/>
    <property type="match status" value="1"/>
</dbReference>
<dbReference type="InterPro" id="IPR043504">
    <property type="entry name" value="Peptidase_S1_PA_chymotrypsin"/>
</dbReference>
<keyword evidence="1" id="KW-0720">Serine protease</keyword>
<dbReference type="RefSeq" id="WP_003754385.1">
    <property type="nucleotide sequence ID" value="NZ_CABKNG010000001.1"/>
</dbReference>
<keyword evidence="1" id="KW-0645">Protease</keyword>
<dbReference type="InterPro" id="IPR009003">
    <property type="entry name" value="Peptidase_S1_PA"/>
</dbReference>
<protein>
    <submittedName>
        <fullName evidence="2">V8-like Glu-specific endopeptidase</fullName>
    </submittedName>
</protein>
<name>A0A378MCS5_LISGR</name>
<dbReference type="Gene3D" id="2.40.10.10">
    <property type="entry name" value="Trypsin-like serine proteases"/>
    <property type="match status" value="1"/>
</dbReference>
<dbReference type="Proteomes" id="UP000254879">
    <property type="component" value="Unassembled WGS sequence"/>
</dbReference>